<dbReference type="GO" id="GO:0016020">
    <property type="term" value="C:membrane"/>
    <property type="evidence" value="ECO:0007669"/>
    <property type="project" value="UniProtKB-SubCell"/>
</dbReference>
<feature type="transmembrane region" description="Helical" evidence="7">
    <location>
        <begin position="220"/>
        <end position="239"/>
    </location>
</feature>
<comment type="subcellular location">
    <subcellularLocation>
        <location evidence="1">Membrane</location>
        <topology evidence="1">Multi-pass membrane protein</topology>
    </subcellularLocation>
</comment>
<comment type="caution">
    <text evidence="9">The sequence shown here is derived from an EMBL/GenBank/DDBJ whole genome shotgun (WGS) entry which is preliminary data.</text>
</comment>
<keyword evidence="3 7" id="KW-1133">Transmembrane helix</keyword>
<gene>
    <name evidence="9" type="ORF">EDB81DRAFT_659981</name>
</gene>
<dbReference type="PANTHER" id="PTHR33048:SF129">
    <property type="entry name" value="INTEGRAL MEMBRANE PROTEIN-RELATED"/>
    <property type="match status" value="1"/>
</dbReference>
<feature type="transmembrane region" description="Helical" evidence="7">
    <location>
        <begin position="27"/>
        <end position="48"/>
    </location>
</feature>
<evidence type="ECO:0000256" key="4">
    <source>
        <dbReference type="ARBA" id="ARBA00023136"/>
    </source>
</evidence>
<feature type="transmembrane region" description="Helical" evidence="7">
    <location>
        <begin position="259"/>
        <end position="282"/>
    </location>
</feature>
<dbReference type="EMBL" id="JAGMUV010000016">
    <property type="protein sequence ID" value="KAH7132899.1"/>
    <property type="molecule type" value="Genomic_DNA"/>
</dbReference>
<feature type="domain" description="Rhodopsin" evidence="8">
    <location>
        <begin position="44"/>
        <end position="282"/>
    </location>
</feature>
<dbReference type="AlphaFoldDB" id="A0A9P9E954"/>
<dbReference type="InterPro" id="IPR052337">
    <property type="entry name" value="SAT4-like"/>
</dbReference>
<evidence type="ECO:0000256" key="3">
    <source>
        <dbReference type="ARBA" id="ARBA00022989"/>
    </source>
</evidence>
<organism evidence="9 10">
    <name type="scientific">Dactylonectria macrodidyma</name>
    <dbReference type="NCBI Taxonomy" id="307937"/>
    <lineage>
        <taxon>Eukaryota</taxon>
        <taxon>Fungi</taxon>
        <taxon>Dikarya</taxon>
        <taxon>Ascomycota</taxon>
        <taxon>Pezizomycotina</taxon>
        <taxon>Sordariomycetes</taxon>
        <taxon>Hypocreomycetidae</taxon>
        <taxon>Hypocreales</taxon>
        <taxon>Nectriaceae</taxon>
        <taxon>Dactylonectria</taxon>
    </lineage>
</organism>
<accession>A0A9P9E954</accession>
<evidence type="ECO:0000256" key="1">
    <source>
        <dbReference type="ARBA" id="ARBA00004141"/>
    </source>
</evidence>
<keyword evidence="4 7" id="KW-0472">Membrane</keyword>
<feature type="transmembrane region" description="Helical" evidence="7">
    <location>
        <begin position="140"/>
        <end position="161"/>
    </location>
</feature>
<keyword evidence="10" id="KW-1185">Reference proteome</keyword>
<dbReference type="Pfam" id="PF20684">
    <property type="entry name" value="Fung_rhodopsin"/>
    <property type="match status" value="1"/>
</dbReference>
<evidence type="ECO:0000313" key="10">
    <source>
        <dbReference type="Proteomes" id="UP000738349"/>
    </source>
</evidence>
<feature type="transmembrane region" description="Helical" evidence="7">
    <location>
        <begin position="185"/>
        <end position="208"/>
    </location>
</feature>
<comment type="similarity">
    <text evidence="5">Belongs to the SAT4 family.</text>
</comment>
<dbReference type="InterPro" id="IPR049326">
    <property type="entry name" value="Rhodopsin_dom_fungi"/>
</dbReference>
<dbReference type="PANTHER" id="PTHR33048">
    <property type="entry name" value="PTH11-LIKE INTEGRAL MEMBRANE PROTEIN (AFU_ORTHOLOGUE AFUA_5G11245)"/>
    <property type="match status" value="1"/>
</dbReference>
<name>A0A9P9E954_9HYPO</name>
<dbReference type="OrthoDB" id="5037310at2759"/>
<evidence type="ECO:0000256" key="6">
    <source>
        <dbReference type="SAM" id="MobiDB-lite"/>
    </source>
</evidence>
<feature type="transmembrane region" description="Helical" evidence="7">
    <location>
        <begin position="60"/>
        <end position="86"/>
    </location>
</feature>
<feature type="compositionally biased region" description="Polar residues" evidence="6">
    <location>
        <begin position="300"/>
        <end position="310"/>
    </location>
</feature>
<keyword evidence="2 7" id="KW-0812">Transmembrane</keyword>
<evidence type="ECO:0000259" key="8">
    <source>
        <dbReference type="Pfam" id="PF20684"/>
    </source>
</evidence>
<evidence type="ECO:0000313" key="9">
    <source>
        <dbReference type="EMBL" id="KAH7132899.1"/>
    </source>
</evidence>
<sequence>MRDVPAEVRATWPDPDYDNPVRRGSTLIVVETCLVSLALLTLLARMYVRLVVVKACGPDDWIMVVGMAFTVGVTVCAVLLDQLYGWNVHIWDLNIAEAVKGRQVSLAAQTLFLFSSGLPKVSILVTYSRIAPKSVWLLRATRFLIVWVTMIICIFFVVIWTQCAPMRAYWLVGDLQHCGPEGPPALAQAIATVITDVVVVVLPLPIVLKLHLPRHQRIMLALLFSGGLIVVVAGCQRAYWSYYVIEKTYDVTWEGFNLWIWTAVEANLGVICGNAPALRPLYGVIVARRSGRRIGSIASQGTPRHSSTESAAALDGRGHGEVVDIKREERWDSYTTIDSADAVA</sequence>
<protein>
    <recommendedName>
        <fullName evidence="8">Rhodopsin domain-containing protein</fullName>
    </recommendedName>
</protein>
<evidence type="ECO:0000256" key="5">
    <source>
        <dbReference type="ARBA" id="ARBA00038359"/>
    </source>
</evidence>
<proteinExistence type="inferred from homology"/>
<evidence type="ECO:0000256" key="7">
    <source>
        <dbReference type="SAM" id="Phobius"/>
    </source>
</evidence>
<reference evidence="9" key="1">
    <citation type="journal article" date="2021" name="Nat. Commun.">
        <title>Genetic determinants of endophytism in the Arabidopsis root mycobiome.</title>
        <authorList>
            <person name="Mesny F."/>
            <person name="Miyauchi S."/>
            <person name="Thiergart T."/>
            <person name="Pickel B."/>
            <person name="Atanasova L."/>
            <person name="Karlsson M."/>
            <person name="Huettel B."/>
            <person name="Barry K.W."/>
            <person name="Haridas S."/>
            <person name="Chen C."/>
            <person name="Bauer D."/>
            <person name="Andreopoulos W."/>
            <person name="Pangilinan J."/>
            <person name="LaButti K."/>
            <person name="Riley R."/>
            <person name="Lipzen A."/>
            <person name="Clum A."/>
            <person name="Drula E."/>
            <person name="Henrissat B."/>
            <person name="Kohler A."/>
            <person name="Grigoriev I.V."/>
            <person name="Martin F.M."/>
            <person name="Hacquard S."/>
        </authorList>
    </citation>
    <scope>NUCLEOTIDE SEQUENCE</scope>
    <source>
        <strain evidence="9">MPI-CAGE-AT-0147</strain>
    </source>
</reference>
<evidence type="ECO:0000256" key="2">
    <source>
        <dbReference type="ARBA" id="ARBA00022692"/>
    </source>
</evidence>
<dbReference type="Proteomes" id="UP000738349">
    <property type="component" value="Unassembled WGS sequence"/>
</dbReference>
<feature type="region of interest" description="Disordered" evidence="6">
    <location>
        <begin position="297"/>
        <end position="318"/>
    </location>
</feature>